<evidence type="ECO:0000256" key="3">
    <source>
        <dbReference type="ARBA" id="ARBA00022448"/>
    </source>
</evidence>
<dbReference type="RefSeq" id="WP_307426171.1">
    <property type="nucleotide sequence ID" value="NZ_JAUSVK010000001.1"/>
</dbReference>
<feature type="transmembrane region" description="Helical" evidence="12">
    <location>
        <begin position="213"/>
        <end position="235"/>
    </location>
</feature>
<keyword evidence="5" id="KW-0997">Cell inner membrane</keyword>
<comment type="subunit">
    <text evidence="2">The complex is composed of two ATP-binding proteins (LsrA), two transmembrane proteins (LsrC and LsrD) and a solute-binding protein (LsrB).</text>
</comment>
<keyword evidence="7 12" id="KW-1133">Transmembrane helix</keyword>
<feature type="transmembrane region" description="Helical" evidence="12">
    <location>
        <begin position="241"/>
        <end position="263"/>
    </location>
</feature>
<keyword evidence="14" id="KW-1185">Reference proteome</keyword>
<feature type="transmembrane region" description="Helical" evidence="12">
    <location>
        <begin position="121"/>
        <end position="144"/>
    </location>
</feature>
<comment type="function">
    <text evidence="9">Part of the ABC transporter complex LsrABCD involved in autoinducer 2 (AI-2) import. Probably responsible for the translocation of the substrate across the membrane.</text>
</comment>
<keyword evidence="4" id="KW-1003">Cell membrane</keyword>
<reference evidence="13 14" key="1">
    <citation type="submission" date="2023-07" db="EMBL/GenBank/DDBJ databases">
        <title>Genomic Encyclopedia of Type Strains, Phase IV (KMG-IV): sequencing the most valuable type-strain genomes for metagenomic binning, comparative biology and taxonomic classification.</title>
        <authorList>
            <person name="Goeker M."/>
        </authorList>
    </citation>
    <scope>NUCLEOTIDE SEQUENCE [LARGE SCALE GENOMIC DNA]</scope>
    <source>
        <strain evidence="13 14">DSM 5896</strain>
    </source>
</reference>
<feature type="transmembrane region" description="Helical" evidence="12">
    <location>
        <begin position="91"/>
        <end position="114"/>
    </location>
</feature>
<dbReference type="Pfam" id="PF02653">
    <property type="entry name" value="BPD_transp_2"/>
    <property type="match status" value="1"/>
</dbReference>
<evidence type="ECO:0000256" key="5">
    <source>
        <dbReference type="ARBA" id="ARBA00022519"/>
    </source>
</evidence>
<keyword evidence="6 12" id="KW-0812">Transmembrane</keyword>
<gene>
    <name evidence="13" type="ORF">J3R73_002175</name>
</gene>
<comment type="caution">
    <text evidence="13">The sequence shown here is derived from an EMBL/GenBank/DDBJ whole genome shotgun (WGS) entry which is preliminary data.</text>
</comment>
<name>A0ABU0FCP8_9HYPH</name>
<evidence type="ECO:0000256" key="11">
    <source>
        <dbReference type="SAM" id="MobiDB-lite"/>
    </source>
</evidence>
<keyword evidence="3" id="KW-0813">Transport</keyword>
<evidence type="ECO:0000256" key="12">
    <source>
        <dbReference type="SAM" id="Phobius"/>
    </source>
</evidence>
<protein>
    <recommendedName>
        <fullName evidence="10">Autoinducer 2 import system permease protein LsrD</fullName>
    </recommendedName>
</protein>
<evidence type="ECO:0000256" key="6">
    <source>
        <dbReference type="ARBA" id="ARBA00022692"/>
    </source>
</evidence>
<feature type="region of interest" description="Disordered" evidence="11">
    <location>
        <begin position="327"/>
        <end position="346"/>
    </location>
</feature>
<keyword evidence="8 12" id="KW-0472">Membrane</keyword>
<dbReference type="CDD" id="cd06579">
    <property type="entry name" value="TM_PBP1_transp_AraH_like"/>
    <property type="match status" value="1"/>
</dbReference>
<dbReference type="PANTHER" id="PTHR32196">
    <property type="entry name" value="ABC TRANSPORTER PERMEASE PROTEIN YPHD-RELATED-RELATED"/>
    <property type="match status" value="1"/>
</dbReference>
<proteinExistence type="predicted"/>
<dbReference type="PANTHER" id="PTHR32196:SF71">
    <property type="entry name" value="AUTOINDUCER 2 IMPORT SYSTEM PERMEASE PROTEIN LSRD"/>
    <property type="match status" value="1"/>
</dbReference>
<evidence type="ECO:0000256" key="2">
    <source>
        <dbReference type="ARBA" id="ARBA00011262"/>
    </source>
</evidence>
<evidence type="ECO:0000313" key="13">
    <source>
        <dbReference type="EMBL" id="MDQ0392383.1"/>
    </source>
</evidence>
<feature type="transmembrane region" description="Helical" evidence="12">
    <location>
        <begin position="68"/>
        <end position="85"/>
    </location>
</feature>
<dbReference type="Proteomes" id="UP001237448">
    <property type="component" value="Unassembled WGS sequence"/>
</dbReference>
<evidence type="ECO:0000313" key="14">
    <source>
        <dbReference type="Proteomes" id="UP001237448"/>
    </source>
</evidence>
<feature type="transmembrane region" description="Helical" evidence="12">
    <location>
        <begin position="40"/>
        <end position="61"/>
    </location>
</feature>
<evidence type="ECO:0000256" key="9">
    <source>
        <dbReference type="ARBA" id="ARBA00025439"/>
    </source>
</evidence>
<sequence length="346" mass="35780">MKRSLFDRLATWDNFLALLALATLAFALLRVPNFATGFNISQAIAGVSERALIVLPMVLLIIAREIDLSVASILALTSVLFGIMVEAGWPLPAAIALTLAGGALCGAFNGLLVTRLGLPSLVVTLGTMAMYRGIGYIILGSGSVNDFPDSVTDFGIDTLGDSPIPWTILPFLALAPVFVFVLQASATGRRIYALGGNPSVALYAGVRTARIRFGLFVVSGLVCAVAGLVFTARLANARANNALGLELDVITIALLGGISVFGGRGRLTGVFWALLLIATLRNVLGLSQIGGDAQGTVIGLLLILSLLLSNLIQSALAAIHARRSIPETGDHDGGGPPAPSTASPAE</sequence>
<comment type="subcellular location">
    <subcellularLocation>
        <location evidence="1">Cell membrane</location>
        <topology evidence="1">Multi-pass membrane protein</topology>
    </subcellularLocation>
</comment>
<accession>A0ABU0FCP8</accession>
<feature type="transmembrane region" description="Helical" evidence="12">
    <location>
        <begin position="297"/>
        <end position="319"/>
    </location>
</feature>
<evidence type="ECO:0000256" key="1">
    <source>
        <dbReference type="ARBA" id="ARBA00004651"/>
    </source>
</evidence>
<feature type="transmembrane region" description="Helical" evidence="12">
    <location>
        <begin position="270"/>
        <end position="291"/>
    </location>
</feature>
<feature type="transmembrane region" description="Helical" evidence="12">
    <location>
        <begin position="164"/>
        <end position="182"/>
    </location>
</feature>
<dbReference type="EMBL" id="JAUSVK010000001">
    <property type="protein sequence ID" value="MDQ0392383.1"/>
    <property type="molecule type" value="Genomic_DNA"/>
</dbReference>
<organism evidence="13 14">
    <name type="scientific">Labrys monachus</name>
    <dbReference type="NCBI Taxonomy" id="217067"/>
    <lineage>
        <taxon>Bacteria</taxon>
        <taxon>Pseudomonadati</taxon>
        <taxon>Pseudomonadota</taxon>
        <taxon>Alphaproteobacteria</taxon>
        <taxon>Hyphomicrobiales</taxon>
        <taxon>Xanthobacteraceae</taxon>
        <taxon>Labrys</taxon>
    </lineage>
</organism>
<evidence type="ECO:0000256" key="8">
    <source>
        <dbReference type="ARBA" id="ARBA00023136"/>
    </source>
</evidence>
<evidence type="ECO:0000256" key="10">
    <source>
        <dbReference type="ARBA" id="ARBA00039381"/>
    </source>
</evidence>
<evidence type="ECO:0000256" key="7">
    <source>
        <dbReference type="ARBA" id="ARBA00022989"/>
    </source>
</evidence>
<dbReference type="InterPro" id="IPR001851">
    <property type="entry name" value="ABC_transp_permease"/>
</dbReference>
<evidence type="ECO:0000256" key="4">
    <source>
        <dbReference type="ARBA" id="ARBA00022475"/>
    </source>
</evidence>